<keyword evidence="4" id="KW-1185">Reference proteome</keyword>
<reference evidence="3 4" key="1">
    <citation type="submission" date="2019-02" db="EMBL/GenBank/DDBJ databases">
        <title>Deep-cultivation of Planctomycetes and their phenomic and genomic characterization uncovers novel biology.</title>
        <authorList>
            <person name="Wiegand S."/>
            <person name="Jogler M."/>
            <person name="Boedeker C."/>
            <person name="Pinto D."/>
            <person name="Vollmers J."/>
            <person name="Rivas-Marin E."/>
            <person name="Kohn T."/>
            <person name="Peeters S.H."/>
            <person name="Heuer A."/>
            <person name="Rast P."/>
            <person name="Oberbeckmann S."/>
            <person name="Bunk B."/>
            <person name="Jeske O."/>
            <person name="Meyerdierks A."/>
            <person name="Storesund J.E."/>
            <person name="Kallscheuer N."/>
            <person name="Luecker S."/>
            <person name="Lage O.M."/>
            <person name="Pohl T."/>
            <person name="Merkel B.J."/>
            <person name="Hornburger P."/>
            <person name="Mueller R.-W."/>
            <person name="Bruemmer F."/>
            <person name="Labrenz M."/>
            <person name="Spormann A.M."/>
            <person name="Op den Camp H."/>
            <person name="Overmann J."/>
            <person name="Amann R."/>
            <person name="Jetten M.S.M."/>
            <person name="Mascher T."/>
            <person name="Medema M.H."/>
            <person name="Devos D.P."/>
            <person name="Kaster A.-K."/>
            <person name="Ovreas L."/>
            <person name="Rohde M."/>
            <person name="Galperin M.Y."/>
            <person name="Jogler C."/>
        </authorList>
    </citation>
    <scope>NUCLEOTIDE SEQUENCE [LARGE SCALE GENOMIC DNA]</scope>
    <source>
        <strain evidence="3 4">K23_9</strain>
    </source>
</reference>
<dbReference type="EMBL" id="CP036526">
    <property type="protein sequence ID" value="QDT10170.1"/>
    <property type="molecule type" value="Genomic_DNA"/>
</dbReference>
<dbReference type="PROSITE" id="PS51257">
    <property type="entry name" value="PROKAR_LIPOPROTEIN"/>
    <property type="match status" value="1"/>
</dbReference>
<dbReference type="AlphaFoldDB" id="A0A517NSQ7"/>
<evidence type="ECO:0000313" key="4">
    <source>
        <dbReference type="Proteomes" id="UP000319817"/>
    </source>
</evidence>
<feature type="signal peptide" evidence="2">
    <location>
        <begin position="1"/>
        <end position="23"/>
    </location>
</feature>
<proteinExistence type="predicted"/>
<organism evidence="3 4">
    <name type="scientific">Stieleria marina</name>
    <dbReference type="NCBI Taxonomy" id="1930275"/>
    <lineage>
        <taxon>Bacteria</taxon>
        <taxon>Pseudomonadati</taxon>
        <taxon>Planctomycetota</taxon>
        <taxon>Planctomycetia</taxon>
        <taxon>Pirellulales</taxon>
        <taxon>Pirellulaceae</taxon>
        <taxon>Stieleria</taxon>
    </lineage>
</organism>
<evidence type="ECO:0000256" key="1">
    <source>
        <dbReference type="SAM" id="MobiDB-lite"/>
    </source>
</evidence>
<feature type="region of interest" description="Disordered" evidence="1">
    <location>
        <begin position="23"/>
        <end position="58"/>
    </location>
</feature>
<sequence precursor="true">MTNALTRLALVALTIGFAGCSQSTNDSTEATGGPVVMDELPPTLDDAGGHPVHGPHGGDLVELGKEDFHAELVHGGDGISMYVLDGSATKMVPIPSESLVISLKHNGQVATFDLAANPEPGSTSGQSARFTSTDTKLDEWLDAGAEGAVVIQIDGKSFTGKVVHSHDHAGHQH</sequence>
<name>A0A517NSQ7_9BACT</name>
<evidence type="ECO:0000256" key="2">
    <source>
        <dbReference type="SAM" id="SignalP"/>
    </source>
</evidence>
<dbReference type="RefSeq" id="WP_145417694.1">
    <property type="nucleotide sequence ID" value="NZ_CP036526.1"/>
</dbReference>
<gene>
    <name evidence="3" type="ORF">K239x_21250</name>
</gene>
<protein>
    <submittedName>
        <fullName evidence="3">Uncharacterized protein</fullName>
    </submittedName>
</protein>
<feature type="chain" id="PRO_5022243736" evidence="2">
    <location>
        <begin position="24"/>
        <end position="173"/>
    </location>
</feature>
<keyword evidence="2" id="KW-0732">Signal</keyword>
<dbReference type="OrthoDB" id="281831at2"/>
<evidence type="ECO:0000313" key="3">
    <source>
        <dbReference type="EMBL" id="QDT10170.1"/>
    </source>
</evidence>
<dbReference type="Proteomes" id="UP000319817">
    <property type="component" value="Chromosome"/>
</dbReference>
<accession>A0A517NSQ7</accession>